<reference evidence="3" key="1">
    <citation type="journal article" date="2019" name="Int. J. Syst. Evol. Microbiol.">
        <title>The Global Catalogue of Microorganisms (GCM) 10K type strain sequencing project: providing services to taxonomists for standard genome sequencing and annotation.</title>
        <authorList>
            <consortium name="The Broad Institute Genomics Platform"/>
            <consortium name="The Broad Institute Genome Sequencing Center for Infectious Disease"/>
            <person name="Wu L."/>
            <person name="Ma J."/>
        </authorList>
    </citation>
    <scope>NUCLEOTIDE SEQUENCE [LARGE SCALE GENOMIC DNA]</scope>
    <source>
        <strain evidence="3">CCM 8905</strain>
    </source>
</reference>
<name>A0ABW1SQI8_9LACO</name>
<keyword evidence="3" id="KW-1185">Reference proteome</keyword>
<feature type="transmembrane region" description="Helical" evidence="1">
    <location>
        <begin position="67"/>
        <end position="85"/>
    </location>
</feature>
<keyword evidence="1" id="KW-1133">Transmembrane helix</keyword>
<evidence type="ECO:0000313" key="3">
    <source>
        <dbReference type="Proteomes" id="UP001596254"/>
    </source>
</evidence>
<proteinExistence type="predicted"/>
<accession>A0ABW1SQI8</accession>
<feature type="transmembrane region" description="Helical" evidence="1">
    <location>
        <begin position="44"/>
        <end position="62"/>
    </location>
</feature>
<feature type="transmembrane region" description="Helical" evidence="1">
    <location>
        <begin position="7"/>
        <end position="28"/>
    </location>
</feature>
<gene>
    <name evidence="2" type="ORF">ACFP1G_04540</name>
</gene>
<keyword evidence="1" id="KW-0472">Membrane</keyword>
<dbReference type="RefSeq" id="WP_125694451.1">
    <property type="nucleotide sequence ID" value="NZ_JBHSSK010000013.1"/>
</dbReference>
<evidence type="ECO:0000313" key="2">
    <source>
        <dbReference type="EMBL" id="MFC6206744.1"/>
    </source>
</evidence>
<dbReference type="EMBL" id="JBHSSK010000013">
    <property type="protein sequence ID" value="MFC6206744.1"/>
    <property type="molecule type" value="Genomic_DNA"/>
</dbReference>
<dbReference type="Proteomes" id="UP001596254">
    <property type="component" value="Unassembled WGS sequence"/>
</dbReference>
<comment type="caution">
    <text evidence="2">The sequence shown here is derived from an EMBL/GenBank/DDBJ whole genome shotgun (WGS) entry which is preliminary data.</text>
</comment>
<protein>
    <submittedName>
        <fullName evidence="2">Uncharacterized protein</fullName>
    </submittedName>
</protein>
<sequence>MSKHQVPMWLLGLVGLVVSAFCILGYLINEEAISAQAAQPLNNWVWGITTIFALVFTVGSFLKRKRLAAVSLLVMIIGMVVYFGFLN</sequence>
<organism evidence="2 3">
    <name type="scientific">Levilactobacillus tongjiangensis</name>
    <dbReference type="NCBI Taxonomy" id="2486023"/>
    <lineage>
        <taxon>Bacteria</taxon>
        <taxon>Bacillati</taxon>
        <taxon>Bacillota</taxon>
        <taxon>Bacilli</taxon>
        <taxon>Lactobacillales</taxon>
        <taxon>Lactobacillaceae</taxon>
        <taxon>Levilactobacillus</taxon>
    </lineage>
</organism>
<keyword evidence="1" id="KW-0812">Transmembrane</keyword>
<evidence type="ECO:0000256" key="1">
    <source>
        <dbReference type="SAM" id="Phobius"/>
    </source>
</evidence>